<sequence length="159" mass="16419">MASSNVPRRGVLAGGLAAAVTLTAGLTGCRDSPKAQPPSPILPVRADSLALLAAYDATLRRHPDLTDRLKPLREDHRRHVQELDHELGSAAPSASGSASASPSASAVPATADAALGSLTGQEKQAEQHARQSCLTAPDRYATVFASIAACRASHVEALR</sequence>
<evidence type="ECO:0000313" key="3">
    <source>
        <dbReference type="Proteomes" id="UP000611640"/>
    </source>
</evidence>
<dbReference type="KEGG" id="atl:Athai_23550"/>
<organism evidence="2 3">
    <name type="scientific">Actinocatenispora thailandica</name>
    <dbReference type="NCBI Taxonomy" id="227318"/>
    <lineage>
        <taxon>Bacteria</taxon>
        <taxon>Bacillati</taxon>
        <taxon>Actinomycetota</taxon>
        <taxon>Actinomycetes</taxon>
        <taxon>Micromonosporales</taxon>
        <taxon>Micromonosporaceae</taxon>
        <taxon>Actinocatenispora</taxon>
    </lineage>
</organism>
<reference evidence="2 3" key="1">
    <citation type="submission" date="2020-08" db="EMBL/GenBank/DDBJ databases">
        <title>Whole genome shotgun sequence of Actinocatenispora thailandica NBRC 105041.</title>
        <authorList>
            <person name="Komaki H."/>
            <person name="Tamura T."/>
        </authorList>
    </citation>
    <scope>NUCLEOTIDE SEQUENCE [LARGE SCALE GENOMIC DNA]</scope>
    <source>
        <strain evidence="2 3">NBRC 105041</strain>
    </source>
</reference>
<evidence type="ECO:0000256" key="1">
    <source>
        <dbReference type="SAM" id="MobiDB-lite"/>
    </source>
</evidence>
<protein>
    <submittedName>
        <fullName evidence="2">Lipoprotein</fullName>
    </submittedName>
</protein>
<dbReference type="AlphaFoldDB" id="A0A7R7HW97"/>
<name>A0A7R7HW97_9ACTN</name>
<dbReference type="PROSITE" id="PS51318">
    <property type="entry name" value="TAT"/>
    <property type="match status" value="1"/>
</dbReference>
<feature type="compositionally biased region" description="Low complexity" evidence="1">
    <location>
        <begin position="89"/>
        <end position="108"/>
    </location>
</feature>
<dbReference type="RefSeq" id="WP_203961519.1">
    <property type="nucleotide sequence ID" value="NZ_AP023355.1"/>
</dbReference>
<dbReference type="Proteomes" id="UP000611640">
    <property type="component" value="Chromosome"/>
</dbReference>
<keyword evidence="3" id="KW-1185">Reference proteome</keyword>
<accession>A0A7R7HW97</accession>
<feature type="compositionally biased region" description="Basic and acidic residues" evidence="1">
    <location>
        <begin position="63"/>
        <end position="87"/>
    </location>
</feature>
<gene>
    <name evidence="2" type="ORF">Athai_23550</name>
</gene>
<dbReference type="EMBL" id="AP023355">
    <property type="protein sequence ID" value="BCJ34852.1"/>
    <property type="molecule type" value="Genomic_DNA"/>
</dbReference>
<keyword evidence="2" id="KW-0449">Lipoprotein</keyword>
<feature type="region of interest" description="Disordered" evidence="1">
    <location>
        <begin position="63"/>
        <end position="108"/>
    </location>
</feature>
<dbReference type="InterPro" id="IPR006311">
    <property type="entry name" value="TAT_signal"/>
</dbReference>
<proteinExistence type="predicted"/>
<evidence type="ECO:0000313" key="2">
    <source>
        <dbReference type="EMBL" id="BCJ34852.1"/>
    </source>
</evidence>